<sequence length="85" mass="9312">MGFTIDDDAGRMVSDECDTVAVCWPDRGWTVTGRRGVYSRNQAITAMILAESYAAGKTADDVFVRGWEAELATPAYGYVEEDPRG</sequence>
<gene>
    <name evidence="1" type="ORF">SAMN05660976_08531</name>
</gene>
<reference evidence="1 2" key="1">
    <citation type="submission" date="2016-10" db="EMBL/GenBank/DDBJ databases">
        <authorList>
            <person name="de Groot N.N."/>
        </authorList>
    </citation>
    <scope>NUCLEOTIDE SEQUENCE [LARGE SCALE GENOMIC DNA]</scope>
    <source>
        <strain evidence="1 2">DSM 43357</strain>
    </source>
</reference>
<dbReference type="Proteomes" id="UP000198953">
    <property type="component" value="Unassembled WGS sequence"/>
</dbReference>
<dbReference type="RefSeq" id="WP_091106120.1">
    <property type="nucleotide sequence ID" value="NZ_FOBF01000051.1"/>
</dbReference>
<name>A0A1H8K5K8_9ACTN</name>
<accession>A0A1H8K5K8</accession>
<organism evidence="1 2">
    <name type="scientific">Nonomuraea pusilla</name>
    <dbReference type="NCBI Taxonomy" id="46177"/>
    <lineage>
        <taxon>Bacteria</taxon>
        <taxon>Bacillati</taxon>
        <taxon>Actinomycetota</taxon>
        <taxon>Actinomycetes</taxon>
        <taxon>Streptosporangiales</taxon>
        <taxon>Streptosporangiaceae</taxon>
        <taxon>Nonomuraea</taxon>
    </lineage>
</organism>
<dbReference type="STRING" id="46177.SAMN05660976_08531"/>
<dbReference type="AlphaFoldDB" id="A0A1H8K5K8"/>
<proteinExistence type="predicted"/>
<dbReference type="EMBL" id="FOBF01000051">
    <property type="protein sequence ID" value="SEN88290.1"/>
    <property type="molecule type" value="Genomic_DNA"/>
</dbReference>
<protein>
    <submittedName>
        <fullName evidence="1">Uncharacterized protein</fullName>
    </submittedName>
</protein>
<keyword evidence="2" id="KW-1185">Reference proteome</keyword>
<evidence type="ECO:0000313" key="2">
    <source>
        <dbReference type="Proteomes" id="UP000198953"/>
    </source>
</evidence>
<evidence type="ECO:0000313" key="1">
    <source>
        <dbReference type="EMBL" id="SEN88290.1"/>
    </source>
</evidence>